<accession>E3FXU0</accession>
<dbReference type="HOGENOM" id="CLU_2107536_0_0_7"/>
<keyword evidence="2" id="KW-1185">Reference proteome</keyword>
<evidence type="ECO:0000313" key="2">
    <source>
        <dbReference type="Proteomes" id="UP000001351"/>
    </source>
</evidence>
<name>E3FXU0_STIAD</name>
<proteinExistence type="predicted"/>
<dbReference type="Proteomes" id="UP000001351">
    <property type="component" value="Chromosome"/>
</dbReference>
<sequence>MWVAPIMMLWTREPTHFSEAERTALGPTYRRLLLERPGYIARAFERAMGGTRGPFEALQKFAEENRASLWVTEPQKVWVPHSVLRPVKAKAREVFTARLVSIEPEAGPRQTRHSA</sequence>
<dbReference type="AlphaFoldDB" id="E3FXU0"/>
<reference evidence="1 2" key="1">
    <citation type="journal article" date="2011" name="Mol. Biol. Evol.">
        <title>Comparative genomic analysis of fruiting body formation in Myxococcales.</title>
        <authorList>
            <person name="Huntley S."/>
            <person name="Hamann N."/>
            <person name="Wegener-Feldbrugge S."/>
            <person name="Treuner-Lange A."/>
            <person name="Kube M."/>
            <person name="Reinhardt R."/>
            <person name="Klages S."/>
            <person name="Muller R."/>
            <person name="Ronning C.M."/>
            <person name="Nierman W.C."/>
            <person name="Sogaard-Andersen L."/>
        </authorList>
    </citation>
    <scope>NUCLEOTIDE SEQUENCE [LARGE SCALE GENOMIC DNA]</scope>
    <source>
        <strain evidence="1 2">DW4/3-1</strain>
    </source>
</reference>
<dbReference type="EMBL" id="CP002271">
    <property type="protein sequence ID" value="ADO76069.1"/>
    <property type="molecule type" value="Genomic_DNA"/>
</dbReference>
<protein>
    <submittedName>
        <fullName evidence="1">Uncharacterized protein</fullName>
    </submittedName>
</protein>
<organism evidence="1 2">
    <name type="scientific">Stigmatella aurantiaca (strain DW4/3-1)</name>
    <dbReference type="NCBI Taxonomy" id="378806"/>
    <lineage>
        <taxon>Bacteria</taxon>
        <taxon>Pseudomonadati</taxon>
        <taxon>Myxococcota</taxon>
        <taxon>Myxococcia</taxon>
        <taxon>Myxococcales</taxon>
        <taxon>Cystobacterineae</taxon>
        <taxon>Archangiaceae</taxon>
        <taxon>Stigmatella</taxon>
    </lineage>
</organism>
<evidence type="ECO:0000313" key="1">
    <source>
        <dbReference type="EMBL" id="ADO76069.1"/>
    </source>
</evidence>
<gene>
    <name evidence="1" type="ordered locus">STAUR_8315</name>
</gene>
<dbReference type="KEGG" id="sur:STAUR_8315"/>